<evidence type="ECO:0000313" key="5">
    <source>
        <dbReference type="WBParaSite" id="GPUH_0000072301-mRNA-1"/>
    </source>
</evidence>
<sequence length="317" mass="35797">MNWTFMACFYSGLAASNCHVIWDPCGGPWLRDFKSDADQGGFGEVARAAFMLWSNSDKLKKIIIHSHKDAFAVDVDLFEKYSNKIKRLNQQDKVPKTLDFSNYDVKAVATFVDYMATGGRTKTRITTSILGDLMEIARVLEMKQLYEKIEEFILVSAVKSPQFLMHALTMISKEMLLNTSLGGKVIDIAVSEFPRIAKSSPFSEVPLDVVLRILDRCDLNLETEYDVVEAAISWLTAKPDRVHSSYLVLSCIRIINLTPEQRVDLHSLISTMPNYARTVMAFAHYAFNNTNSHRVCVLAEHASYKRCGNRGGNNEFT</sequence>
<evidence type="ECO:0000256" key="1">
    <source>
        <dbReference type="SAM" id="SignalP"/>
    </source>
</evidence>
<dbReference type="WBParaSite" id="GPUH_0000072301-mRNA-1">
    <property type="protein sequence ID" value="GPUH_0000072301-mRNA-1"/>
    <property type="gene ID" value="GPUH_0000072301"/>
</dbReference>
<dbReference type="InterPro" id="IPR011705">
    <property type="entry name" value="BACK"/>
</dbReference>
<protein>
    <submittedName>
        <fullName evidence="5">BACK domain-containing protein</fullName>
    </submittedName>
</protein>
<dbReference type="Pfam" id="PF07707">
    <property type="entry name" value="BACK"/>
    <property type="match status" value="1"/>
</dbReference>
<organism evidence="5">
    <name type="scientific">Gongylonema pulchrum</name>
    <dbReference type="NCBI Taxonomy" id="637853"/>
    <lineage>
        <taxon>Eukaryota</taxon>
        <taxon>Metazoa</taxon>
        <taxon>Ecdysozoa</taxon>
        <taxon>Nematoda</taxon>
        <taxon>Chromadorea</taxon>
        <taxon>Rhabditida</taxon>
        <taxon>Spirurina</taxon>
        <taxon>Spiruromorpha</taxon>
        <taxon>Spiruroidea</taxon>
        <taxon>Gongylonematidae</taxon>
        <taxon>Gongylonema</taxon>
    </lineage>
</organism>
<accession>A0A183CW82</accession>
<feature type="chain" id="PRO_5043138427" evidence="1">
    <location>
        <begin position="19"/>
        <end position="317"/>
    </location>
</feature>
<dbReference type="OrthoDB" id="5835959at2759"/>
<dbReference type="EMBL" id="UYRT01000711">
    <property type="protein sequence ID" value="VDK28604.1"/>
    <property type="molecule type" value="Genomic_DNA"/>
</dbReference>
<evidence type="ECO:0000259" key="2">
    <source>
        <dbReference type="SMART" id="SM00875"/>
    </source>
</evidence>
<keyword evidence="4" id="KW-1185">Reference proteome</keyword>
<dbReference type="AlphaFoldDB" id="A0A183CW82"/>
<dbReference type="PANTHER" id="PTHR45632">
    <property type="entry name" value="LD33804P"/>
    <property type="match status" value="1"/>
</dbReference>
<feature type="domain" description="BACK" evidence="2">
    <location>
        <begin position="164"/>
        <end position="266"/>
    </location>
</feature>
<gene>
    <name evidence="3" type="ORF">GPUH_LOCUS723</name>
</gene>
<proteinExistence type="predicted"/>
<evidence type="ECO:0000313" key="3">
    <source>
        <dbReference type="EMBL" id="VDK28604.1"/>
    </source>
</evidence>
<evidence type="ECO:0000313" key="4">
    <source>
        <dbReference type="Proteomes" id="UP000271098"/>
    </source>
</evidence>
<dbReference type="Gene3D" id="1.25.40.420">
    <property type="match status" value="1"/>
</dbReference>
<reference evidence="5" key="1">
    <citation type="submission" date="2016-06" db="UniProtKB">
        <authorList>
            <consortium name="WormBaseParasite"/>
        </authorList>
    </citation>
    <scope>IDENTIFICATION</scope>
</reference>
<reference evidence="3 4" key="2">
    <citation type="submission" date="2018-11" db="EMBL/GenBank/DDBJ databases">
        <authorList>
            <consortium name="Pathogen Informatics"/>
        </authorList>
    </citation>
    <scope>NUCLEOTIDE SEQUENCE [LARGE SCALE GENOMIC DNA]</scope>
</reference>
<feature type="signal peptide" evidence="1">
    <location>
        <begin position="1"/>
        <end position="18"/>
    </location>
</feature>
<name>A0A183CW82_9BILA</name>
<keyword evidence="1" id="KW-0732">Signal</keyword>
<dbReference type="Proteomes" id="UP000271098">
    <property type="component" value="Unassembled WGS sequence"/>
</dbReference>
<dbReference type="SMART" id="SM00875">
    <property type="entry name" value="BACK"/>
    <property type="match status" value="1"/>
</dbReference>